<accession>A0A0C2CT23</accession>
<evidence type="ECO:0000313" key="4">
    <source>
        <dbReference type="Proteomes" id="UP000054047"/>
    </source>
</evidence>
<sequence>EIQASWSEKLKELSKKYSSAIAKARPYYEAKVQVNAVISHGLPAKYQFGLVVNHAGTLALVFMGPRKMQMIKNENFVMNHKEPRYVSNVPRHY</sequence>
<evidence type="ECO:0000256" key="1">
    <source>
        <dbReference type="ARBA" id="ARBA00007796"/>
    </source>
</evidence>
<name>A0A0C2CT23_9BILA</name>
<dbReference type="InterPro" id="IPR007940">
    <property type="entry name" value="SH3BP5"/>
</dbReference>
<feature type="non-terminal residue" evidence="3">
    <location>
        <position position="1"/>
    </location>
</feature>
<keyword evidence="4" id="KW-1185">Reference proteome</keyword>
<evidence type="ECO:0000256" key="2">
    <source>
        <dbReference type="ARBA" id="ARBA00023054"/>
    </source>
</evidence>
<dbReference type="EMBL" id="KN742430">
    <property type="protein sequence ID" value="KIH52937.1"/>
    <property type="molecule type" value="Genomic_DNA"/>
</dbReference>
<dbReference type="OrthoDB" id="446789at2759"/>
<proteinExistence type="inferred from homology"/>
<dbReference type="Proteomes" id="UP000054047">
    <property type="component" value="Unassembled WGS sequence"/>
</dbReference>
<reference evidence="3 4" key="1">
    <citation type="submission" date="2013-12" db="EMBL/GenBank/DDBJ databases">
        <title>Draft genome of the parsitic nematode Ancylostoma duodenale.</title>
        <authorList>
            <person name="Mitreva M."/>
        </authorList>
    </citation>
    <scope>NUCLEOTIDE SEQUENCE [LARGE SCALE GENOMIC DNA]</scope>
    <source>
        <strain evidence="3 4">Zhejiang</strain>
    </source>
</reference>
<dbReference type="Pfam" id="PF05276">
    <property type="entry name" value="SH3BP5"/>
    <property type="match status" value="1"/>
</dbReference>
<evidence type="ECO:0000313" key="3">
    <source>
        <dbReference type="EMBL" id="KIH52937.1"/>
    </source>
</evidence>
<protein>
    <submittedName>
        <fullName evidence="3">Uncharacterized protein</fullName>
    </submittedName>
</protein>
<keyword evidence="2" id="KW-0175">Coiled coil</keyword>
<comment type="similarity">
    <text evidence="1">Belongs to the SH3BP5 family.</text>
</comment>
<organism evidence="3 4">
    <name type="scientific">Ancylostoma duodenale</name>
    <dbReference type="NCBI Taxonomy" id="51022"/>
    <lineage>
        <taxon>Eukaryota</taxon>
        <taxon>Metazoa</taxon>
        <taxon>Ecdysozoa</taxon>
        <taxon>Nematoda</taxon>
        <taxon>Chromadorea</taxon>
        <taxon>Rhabditida</taxon>
        <taxon>Rhabditina</taxon>
        <taxon>Rhabditomorpha</taxon>
        <taxon>Strongyloidea</taxon>
        <taxon>Ancylostomatidae</taxon>
        <taxon>Ancylostomatinae</taxon>
        <taxon>Ancylostoma</taxon>
    </lineage>
</organism>
<dbReference type="AlphaFoldDB" id="A0A0C2CT23"/>
<gene>
    <name evidence="3" type="ORF">ANCDUO_16947</name>
</gene>
<dbReference type="GO" id="GO:0035556">
    <property type="term" value="P:intracellular signal transduction"/>
    <property type="evidence" value="ECO:0007669"/>
    <property type="project" value="InterPro"/>
</dbReference>